<keyword evidence="13" id="KW-1185">Reference proteome</keyword>
<comment type="caution">
    <text evidence="12">The sequence shown here is derived from an EMBL/GenBank/DDBJ whole genome shotgun (WGS) entry which is preliminary data.</text>
</comment>
<evidence type="ECO:0000256" key="4">
    <source>
        <dbReference type="ARBA" id="ARBA00020902"/>
    </source>
</evidence>
<dbReference type="PANTHER" id="PTHR30372">
    <property type="entry name" value="LIPID-A-DISACCHARIDE SYNTHASE"/>
    <property type="match status" value="1"/>
</dbReference>
<keyword evidence="9" id="KW-0443">Lipid metabolism</keyword>
<accession>A0ABP9MRB4</accession>
<dbReference type="RefSeq" id="WP_345096932.1">
    <property type="nucleotide sequence ID" value="NZ_BAABIY010000030.1"/>
</dbReference>
<evidence type="ECO:0000313" key="12">
    <source>
        <dbReference type="EMBL" id="GAA5099364.1"/>
    </source>
</evidence>
<gene>
    <name evidence="12" type="primary">lpxB</name>
    <name evidence="12" type="ORF">GCM10023260_10440</name>
</gene>
<organism evidence="12 13">
    <name type="scientific">Bartonella acomydis</name>
    <dbReference type="NCBI Taxonomy" id="686234"/>
    <lineage>
        <taxon>Bacteria</taxon>
        <taxon>Pseudomonadati</taxon>
        <taxon>Pseudomonadota</taxon>
        <taxon>Alphaproteobacteria</taxon>
        <taxon>Hyphomicrobiales</taxon>
        <taxon>Bartonellaceae</taxon>
        <taxon>Bartonella</taxon>
    </lineage>
</organism>
<name>A0ABP9MRB4_9HYPH</name>
<keyword evidence="6" id="KW-0441">Lipid A biosynthesis</keyword>
<evidence type="ECO:0000256" key="3">
    <source>
        <dbReference type="ARBA" id="ARBA00012687"/>
    </source>
</evidence>
<evidence type="ECO:0000256" key="7">
    <source>
        <dbReference type="ARBA" id="ARBA00022676"/>
    </source>
</evidence>
<dbReference type="InterPro" id="IPR003835">
    <property type="entry name" value="Glyco_trans_19"/>
</dbReference>
<keyword evidence="8" id="KW-0808">Transferase</keyword>
<proteinExistence type="inferred from homology"/>
<evidence type="ECO:0000256" key="6">
    <source>
        <dbReference type="ARBA" id="ARBA00022556"/>
    </source>
</evidence>
<evidence type="ECO:0000256" key="11">
    <source>
        <dbReference type="NCBIfam" id="TIGR00215"/>
    </source>
</evidence>
<dbReference type="NCBIfam" id="TIGR00215">
    <property type="entry name" value="lpxB"/>
    <property type="match status" value="1"/>
</dbReference>
<protein>
    <recommendedName>
        <fullName evidence="4 11">Lipid-A-disaccharide synthase</fullName>
        <ecNumber evidence="3 11">2.4.1.182</ecNumber>
    </recommendedName>
</protein>
<evidence type="ECO:0000256" key="9">
    <source>
        <dbReference type="ARBA" id="ARBA00023098"/>
    </source>
</evidence>
<sequence length="407" mass="45621">MNNCFLKIAVIAGEESGDFLGADLISCLAKQTGSNIHLIGVGGRNLKALGLKSFFDSQDIALIGLGAVLKKLPLLLRHIHNISKFIAQEQPDCLIMIDSPDFSHRVAKRVRTLVPSIPIIKYVAPTVWAWRPERARTMRKFVDHILAIFPFEEKIMQDLRGPATTYVGHPLLTYPPLLTVQAKKKQQAEKKKLSGKQISSPTLVLLPGSRNSELRSLMPPFQEAVEILTQRIPHLHIILPTLPRLVNDIRNFVQNWKSKVEIVVGEDAKWHAFAQADVALAAHGTISLELALAKIPMILCYKLDLFSKFFIFPKIMLWSAALPNIISDRPIMPEYLNELIRPGMLARQLEQLLYNPLLRQAQLDSFEVVEQKMKTGVPSGIVGAQVIMNLLGKTKHLELCRQNNIGN</sequence>
<evidence type="ECO:0000256" key="2">
    <source>
        <dbReference type="ARBA" id="ARBA00007868"/>
    </source>
</evidence>
<dbReference type="Pfam" id="PF02684">
    <property type="entry name" value="LpxB"/>
    <property type="match status" value="1"/>
</dbReference>
<keyword evidence="5" id="KW-0444">Lipid biosynthesis</keyword>
<comment type="function">
    <text evidence="1">Condensation of UDP-2,3-diacylglucosamine and 2,3-diacylglucosamine-1-phosphate to form lipid A disaccharide, a precursor of lipid A, a phosphorylated glycolipid that anchors the lipopolysaccharide to the outer membrane of the cell.</text>
</comment>
<evidence type="ECO:0000256" key="1">
    <source>
        <dbReference type="ARBA" id="ARBA00002056"/>
    </source>
</evidence>
<evidence type="ECO:0000256" key="10">
    <source>
        <dbReference type="ARBA" id="ARBA00048975"/>
    </source>
</evidence>
<dbReference type="PANTHER" id="PTHR30372:SF4">
    <property type="entry name" value="LIPID-A-DISACCHARIDE SYNTHASE, MITOCHONDRIAL-RELATED"/>
    <property type="match status" value="1"/>
</dbReference>
<comment type="similarity">
    <text evidence="2">Belongs to the LpxB family.</text>
</comment>
<comment type="catalytic activity">
    <reaction evidence="10">
        <text>a lipid X + a UDP-2-N,3-O-bis[(3R)-3-hydroxyacyl]-alpha-D-glucosamine = a lipid A disaccharide + UDP + H(+)</text>
        <dbReference type="Rhea" id="RHEA:67828"/>
        <dbReference type="ChEBI" id="CHEBI:15378"/>
        <dbReference type="ChEBI" id="CHEBI:58223"/>
        <dbReference type="ChEBI" id="CHEBI:137748"/>
        <dbReference type="ChEBI" id="CHEBI:176338"/>
        <dbReference type="ChEBI" id="CHEBI:176343"/>
        <dbReference type="EC" id="2.4.1.182"/>
    </reaction>
</comment>
<dbReference type="EMBL" id="BAABIY010000030">
    <property type="protein sequence ID" value="GAA5099364.1"/>
    <property type="molecule type" value="Genomic_DNA"/>
</dbReference>
<evidence type="ECO:0000256" key="8">
    <source>
        <dbReference type="ARBA" id="ARBA00022679"/>
    </source>
</evidence>
<evidence type="ECO:0000256" key="5">
    <source>
        <dbReference type="ARBA" id="ARBA00022516"/>
    </source>
</evidence>
<evidence type="ECO:0000313" key="13">
    <source>
        <dbReference type="Proteomes" id="UP001501525"/>
    </source>
</evidence>
<dbReference type="Proteomes" id="UP001501525">
    <property type="component" value="Unassembled WGS sequence"/>
</dbReference>
<dbReference type="Gene3D" id="3.40.50.2000">
    <property type="entry name" value="Glycogen Phosphorylase B"/>
    <property type="match status" value="1"/>
</dbReference>
<dbReference type="EC" id="2.4.1.182" evidence="3 11"/>
<reference evidence="13" key="1">
    <citation type="journal article" date="2019" name="Int. J. Syst. Evol. Microbiol.">
        <title>The Global Catalogue of Microorganisms (GCM) 10K type strain sequencing project: providing services to taxonomists for standard genome sequencing and annotation.</title>
        <authorList>
            <consortium name="The Broad Institute Genomics Platform"/>
            <consortium name="The Broad Institute Genome Sequencing Center for Infectious Disease"/>
            <person name="Wu L."/>
            <person name="Ma J."/>
        </authorList>
    </citation>
    <scope>NUCLEOTIDE SEQUENCE [LARGE SCALE GENOMIC DNA]</scope>
    <source>
        <strain evidence="13">JCM 17706</strain>
    </source>
</reference>
<keyword evidence="7" id="KW-0328">Glycosyltransferase</keyword>
<dbReference type="SUPFAM" id="SSF53756">
    <property type="entry name" value="UDP-Glycosyltransferase/glycogen phosphorylase"/>
    <property type="match status" value="1"/>
</dbReference>